<dbReference type="Proteomes" id="UP000050509">
    <property type="component" value="Unassembled WGS sequence"/>
</dbReference>
<dbReference type="AlphaFoldDB" id="A0A0P9DM81"/>
<proteinExistence type="predicted"/>
<protein>
    <submittedName>
        <fullName evidence="1">Uncharacterized protein</fullName>
    </submittedName>
</protein>
<organism evidence="1 2">
    <name type="scientific">Kouleothrix aurantiaca</name>
    <dbReference type="NCBI Taxonomy" id="186479"/>
    <lineage>
        <taxon>Bacteria</taxon>
        <taxon>Bacillati</taxon>
        <taxon>Chloroflexota</taxon>
        <taxon>Chloroflexia</taxon>
        <taxon>Chloroflexales</taxon>
        <taxon>Roseiflexineae</taxon>
        <taxon>Roseiflexaceae</taxon>
        <taxon>Kouleothrix</taxon>
    </lineage>
</organism>
<reference evidence="1 2" key="1">
    <citation type="submission" date="2015-09" db="EMBL/GenBank/DDBJ databases">
        <title>Draft genome sequence of Kouleothrix aurantiaca JCM 19913.</title>
        <authorList>
            <person name="Hemp J."/>
        </authorList>
    </citation>
    <scope>NUCLEOTIDE SEQUENCE [LARGE SCALE GENOMIC DNA]</scope>
    <source>
        <strain evidence="1 2">COM-B</strain>
    </source>
</reference>
<keyword evidence="2" id="KW-1185">Reference proteome</keyword>
<accession>A0A0P9DM81</accession>
<name>A0A0P9DM81_9CHLR</name>
<comment type="caution">
    <text evidence="1">The sequence shown here is derived from an EMBL/GenBank/DDBJ whole genome shotgun (WGS) entry which is preliminary data.</text>
</comment>
<gene>
    <name evidence="1" type="ORF">SE17_22760</name>
</gene>
<evidence type="ECO:0000313" key="2">
    <source>
        <dbReference type="Proteomes" id="UP000050509"/>
    </source>
</evidence>
<sequence>MKRFLFGVIGAAIVVLIGLFFASKLWSLPTDDVRTGLRGRTLFIIRPWPDDGTLSQIWIEDDGTVTRGILSSNTRTHGQVNTAHMEQLQHVREDWCAHPPQIQATTSTERRYELGVNCHSLADQLNGRSDQRLIIGFEQLPLVLQSVVSE</sequence>
<evidence type="ECO:0000313" key="1">
    <source>
        <dbReference type="EMBL" id="KPV51166.1"/>
    </source>
</evidence>
<dbReference type="EMBL" id="LJCR01001036">
    <property type="protein sequence ID" value="KPV51166.1"/>
    <property type="molecule type" value="Genomic_DNA"/>
</dbReference>